<dbReference type="EMBL" id="BMES01000002">
    <property type="protein sequence ID" value="GGH20709.1"/>
    <property type="molecule type" value="Genomic_DNA"/>
</dbReference>
<reference evidence="4" key="2">
    <citation type="submission" date="2020-09" db="EMBL/GenBank/DDBJ databases">
        <authorList>
            <person name="Sun Q."/>
            <person name="Zhou Y."/>
        </authorList>
    </citation>
    <scope>NUCLEOTIDE SEQUENCE</scope>
    <source>
        <strain evidence="4">CGMCC 1.12214</strain>
    </source>
</reference>
<dbReference type="PANTHER" id="PTHR11908:SF132">
    <property type="entry name" value="ALDEHYDE OXIDASE 1-RELATED"/>
    <property type="match status" value="1"/>
</dbReference>
<dbReference type="SMART" id="SM01008">
    <property type="entry name" value="Ald_Xan_dh_C"/>
    <property type="match status" value="1"/>
</dbReference>
<accession>A0A917I7B7</accession>
<keyword evidence="2" id="KW-0560">Oxidoreductase</keyword>
<organism evidence="4 5">
    <name type="scientific">Alsobacter metallidurans</name>
    <dbReference type="NCBI Taxonomy" id="340221"/>
    <lineage>
        <taxon>Bacteria</taxon>
        <taxon>Pseudomonadati</taxon>
        <taxon>Pseudomonadota</taxon>
        <taxon>Alphaproteobacteria</taxon>
        <taxon>Hyphomicrobiales</taxon>
        <taxon>Alsobacteraceae</taxon>
        <taxon>Alsobacter</taxon>
    </lineage>
</organism>
<keyword evidence="5" id="KW-1185">Reference proteome</keyword>
<evidence type="ECO:0000256" key="2">
    <source>
        <dbReference type="ARBA" id="ARBA00023002"/>
    </source>
</evidence>
<evidence type="ECO:0000313" key="4">
    <source>
        <dbReference type="EMBL" id="GGH20709.1"/>
    </source>
</evidence>
<gene>
    <name evidence="4" type="ORF">GCM10007036_24460</name>
</gene>
<dbReference type="Gene3D" id="3.30.365.10">
    <property type="entry name" value="Aldehyde oxidase/xanthine dehydrogenase, molybdopterin binding domain"/>
    <property type="match status" value="4"/>
</dbReference>
<dbReference type="Pfam" id="PF01315">
    <property type="entry name" value="Ald_Xan_dh_C"/>
    <property type="match status" value="1"/>
</dbReference>
<dbReference type="SUPFAM" id="SSF54665">
    <property type="entry name" value="CO dehydrogenase molybdoprotein N-domain-like"/>
    <property type="match status" value="1"/>
</dbReference>
<protein>
    <submittedName>
        <fullName evidence="4">Carbon monoxide dehydrogenase</fullName>
    </submittedName>
</protein>
<evidence type="ECO:0000259" key="3">
    <source>
        <dbReference type="SMART" id="SM01008"/>
    </source>
</evidence>
<dbReference type="InterPro" id="IPR008274">
    <property type="entry name" value="AldOxase/xan_DH_MoCoBD1"/>
</dbReference>
<keyword evidence="1" id="KW-0500">Molybdenum</keyword>
<evidence type="ECO:0000313" key="5">
    <source>
        <dbReference type="Proteomes" id="UP000603912"/>
    </source>
</evidence>
<dbReference type="InterPro" id="IPR037165">
    <property type="entry name" value="AldOxase/xan_DH_Mopterin-bd_sf"/>
</dbReference>
<dbReference type="Proteomes" id="UP000603912">
    <property type="component" value="Unassembled WGS sequence"/>
</dbReference>
<dbReference type="Pfam" id="PF02738">
    <property type="entry name" value="MoCoBD_1"/>
    <property type="match status" value="1"/>
</dbReference>
<feature type="domain" description="Aldehyde oxidase/xanthine dehydrogenase a/b hammerhead" evidence="3">
    <location>
        <begin position="29"/>
        <end position="147"/>
    </location>
</feature>
<dbReference type="InterPro" id="IPR046867">
    <property type="entry name" value="AldOxase/xan_DH_MoCoBD2"/>
</dbReference>
<dbReference type="Gene3D" id="3.90.1170.50">
    <property type="entry name" value="Aldehyde oxidase/xanthine dehydrogenase, a/b hammerhead"/>
    <property type="match status" value="1"/>
</dbReference>
<evidence type="ECO:0000256" key="1">
    <source>
        <dbReference type="ARBA" id="ARBA00022505"/>
    </source>
</evidence>
<dbReference type="InterPro" id="IPR016208">
    <property type="entry name" value="Ald_Oxase/xanthine_DH-like"/>
</dbReference>
<comment type="caution">
    <text evidence="4">The sequence shown here is derived from an EMBL/GenBank/DDBJ whole genome shotgun (WGS) entry which is preliminary data.</text>
</comment>
<dbReference type="InterPro" id="IPR036856">
    <property type="entry name" value="Ald_Oxase/Xan_DH_a/b_sf"/>
</dbReference>
<reference evidence="4" key="1">
    <citation type="journal article" date="2014" name="Int. J. Syst. Evol. Microbiol.">
        <title>Complete genome sequence of Corynebacterium casei LMG S-19264T (=DSM 44701T), isolated from a smear-ripened cheese.</title>
        <authorList>
            <consortium name="US DOE Joint Genome Institute (JGI-PGF)"/>
            <person name="Walter F."/>
            <person name="Albersmeier A."/>
            <person name="Kalinowski J."/>
            <person name="Ruckert C."/>
        </authorList>
    </citation>
    <scope>NUCLEOTIDE SEQUENCE</scope>
    <source>
        <strain evidence="4">CGMCC 1.12214</strain>
    </source>
</reference>
<dbReference type="GO" id="GO:0016491">
    <property type="term" value="F:oxidoreductase activity"/>
    <property type="evidence" value="ECO:0007669"/>
    <property type="project" value="UniProtKB-KW"/>
</dbReference>
<dbReference type="PANTHER" id="PTHR11908">
    <property type="entry name" value="XANTHINE DEHYDROGENASE"/>
    <property type="match status" value="1"/>
</dbReference>
<dbReference type="GO" id="GO:0005506">
    <property type="term" value="F:iron ion binding"/>
    <property type="evidence" value="ECO:0007669"/>
    <property type="project" value="InterPro"/>
</dbReference>
<sequence>MTREGRDVLTAAARDPRSLRRVEDERFLTGQGRYLDDAPANGQLVAVVLRSPHAHADIRSVDAADALQVAGVRAIFTGEDLARDGVGHLPCSLTLDEAAGLVVPPRPPLCLGRVRHVGDPVALVVANTRRAAVDALEQIVVNYETLPAVTDPTEALSPDAPALWAEAQGNRAFHYRRGDFAATRLQFDAAAHVVELDLVNNRVAAAAMEPRAAIARWDEAGDRFLLELSGASVHQIRRETATVLGVAPDRVDLVCPDVGGGFGMKNVTYPEYPLLLWAARRLRAPIRWVADRTEEFTSGAHGRDNHTRARLALDADGRFLALSVETVANLGAYVSSLGPGAATTAPTPAMGGLYDIPAVTMDVRGAFTNTAPVDAYRGAGKPEANYLLERLIDIAAGRLGVDAADLRRRNFIRAFPHRNALGFTIDCGEFAENLERALLAADRAGFDARKAQSAASGKLRGFGVGCFLETSRGQPDEEAWLRVRPDAIEVAIGTQSNGQGHETSFVQLVADRLGLPHDRFRFVQGDTRTVPRGGGHGGARSVHMGGTALLLAAEDLLRRALPIAARLLQADEAAVAYSDGAFTALTPEGVSGTVDLSGVARALVEAGQDETLEGHGDNRCDRYTFPNGCHIAEVEVDRNSGAVTLARYTAVDDYGVLLNPLLAEGQIHGGVAQGIGQALMEEALYERDGGQILSATFMDYAMPRGGDLPWLDIRFVEIPTDANPIGAKGSGQAGAIAAPQAVINAVVDALRPFGVEHIDMPATAERVWRAMRG</sequence>
<proteinExistence type="predicted"/>
<dbReference type="InterPro" id="IPR000674">
    <property type="entry name" value="Ald_Oxase/Xan_DH_a/b"/>
</dbReference>
<name>A0A917I7B7_9HYPH</name>
<dbReference type="AlphaFoldDB" id="A0A917I7B7"/>
<dbReference type="Pfam" id="PF20256">
    <property type="entry name" value="MoCoBD_2"/>
    <property type="match status" value="1"/>
</dbReference>
<dbReference type="SUPFAM" id="SSF56003">
    <property type="entry name" value="Molybdenum cofactor-binding domain"/>
    <property type="match status" value="1"/>
</dbReference>